<organism evidence="1 2">
    <name type="scientific">Plakobranchus ocellatus</name>
    <dbReference type="NCBI Taxonomy" id="259542"/>
    <lineage>
        <taxon>Eukaryota</taxon>
        <taxon>Metazoa</taxon>
        <taxon>Spiralia</taxon>
        <taxon>Lophotrochozoa</taxon>
        <taxon>Mollusca</taxon>
        <taxon>Gastropoda</taxon>
        <taxon>Heterobranchia</taxon>
        <taxon>Euthyneura</taxon>
        <taxon>Panpulmonata</taxon>
        <taxon>Sacoglossa</taxon>
        <taxon>Placobranchoidea</taxon>
        <taxon>Plakobranchidae</taxon>
        <taxon>Plakobranchus</taxon>
    </lineage>
</organism>
<accession>A0AAV3Z3P0</accession>
<name>A0AAV3Z3P0_9GAST</name>
<keyword evidence="2" id="KW-1185">Reference proteome</keyword>
<dbReference type="EMBL" id="BLXT01002055">
    <property type="protein sequence ID" value="GFN90495.1"/>
    <property type="molecule type" value="Genomic_DNA"/>
</dbReference>
<comment type="caution">
    <text evidence="1">The sequence shown here is derived from an EMBL/GenBank/DDBJ whole genome shotgun (WGS) entry which is preliminary data.</text>
</comment>
<evidence type="ECO:0000313" key="2">
    <source>
        <dbReference type="Proteomes" id="UP000735302"/>
    </source>
</evidence>
<dbReference type="AlphaFoldDB" id="A0AAV3Z3P0"/>
<reference evidence="1 2" key="1">
    <citation type="journal article" date="2021" name="Elife">
        <title>Chloroplast acquisition without the gene transfer in kleptoplastic sea slugs, Plakobranchus ocellatus.</title>
        <authorList>
            <person name="Maeda T."/>
            <person name="Takahashi S."/>
            <person name="Yoshida T."/>
            <person name="Shimamura S."/>
            <person name="Takaki Y."/>
            <person name="Nagai Y."/>
            <person name="Toyoda A."/>
            <person name="Suzuki Y."/>
            <person name="Arimoto A."/>
            <person name="Ishii H."/>
            <person name="Satoh N."/>
            <person name="Nishiyama T."/>
            <person name="Hasebe M."/>
            <person name="Maruyama T."/>
            <person name="Minagawa J."/>
            <person name="Obokata J."/>
            <person name="Shigenobu S."/>
        </authorList>
    </citation>
    <scope>NUCLEOTIDE SEQUENCE [LARGE SCALE GENOMIC DNA]</scope>
</reference>
<proteinExistence type="predicted"/>
<evidence type="ECO:0000313" key="1">
    <source>
        <dbReference type="EMBL" id="GFN90495.1"/>
    </source>
</evidence>
<protein>
    <submittedName>
        <fullName evidence="1">Uncharacterized protein</fullName>
    </submittedName>
</protein>
<sequence length="97" mass="11104">MKTFIDRKQEKKMTFSIMLLIALKWMEQNALCHSIKKEKIYETSEQGIVETAINEAANLSHHLAALRKVKTIVMLSSITKVDPIAVMETEEIKSSRL</sequence>
<dbReference type="Proteomes" id="UP000735302">
    <property type="component" value="Unassembled WGS sequence"/>
</dbReference>
<gene>
    <name evidence="1" type="ORF">PoB_001700100</name>
</gene>